<proteinExistence type="predicted"/>
<sequence length="68" mass="7867">MQIPKKQYKVSFLFRKHIDGFKELIGYSTTPPNQEGGTPKENLEETYGKLKDLCESSLLQKPTDILFF</sequence>
<reference evidence="1 2" key="1">
    <citation type="journal article" date="2012" name="J. Bacteriol.">
        <title>Complete genome sequence of Mycoplasma haemocanis strain Illinois.</title>
        <authorList>
            <person name="do Nascimento N.C."/>
            <person name="Guimaraes A.M."/>
            <person name="Santos A.P."/>
            <person name="Sanmiguel P.J."/>
            <person name="Messick J.B."/>
        </authorList>
    </citation>
    <scope>NUCLEOTIDE SEQUENCE [LARGE SCALE GENOMIC DNA]</scope>
    <source>
        <strain evidence="1 2">Illinois</strain>
    </source>
</reference>
<protein>
    <submittedName>
        <fullName evidence="1">Uncharacterized protein</fullName>
    </submittedName>
</protein>
<dbReference type="KEGG" id="mhe:MHC_03965"/>
<keyword evidence="2" id="KW-1185">Reference proteome</keyword>
<evidence type="ECO:0000313" key="2">
    <source>
        <dbReference type="Proteomes" id="UP000009135"/>
    </source>
</evidence>
<dbReference type="EMBL" id="CP003199">
    <property type="protein sequence ID" value="AEW45651.1"/>
    <property type="molecule type" value="Genomic_DNA"/>
</dbReference>
<dbReference type="Proteomes" id="UP000009135">
    <property type="component" value="Chromosome"/>
</dbReference>
<gene>
    <name evidence="1" type="ordered locus">MHC_03965</name>
</gene>
<dbReference type="AlphaFoldDB" id="H6N7M9"/>
<dbReference type="HOGENOM" id="CLU_2789459_0_0_14"/>
<accession>H6N7M9</accession>
<name>H6N7M9_MYCHN</name>
<evidence type="ECO:0000313" key="1">
    <source>
        <dbReference type="EMBL" id="AEW45651.1"/>
    </source>
</evidence>
<organism evidence="1 2">
    <name type="scientific">Mycoplasma haemocanis (strain Illinois)</name>
    <dbReference type="NCBI Taxonomy" id="1111676"/>
    <lineage>
        <taxon>Bacteria</taxon>
        <taxon>Bacillati</taxon>
        <taxon>Mycoplasmatota</taxon>
        <taxon>Mollicutes</taxon>
        <taxon>Mycoplasmataceae</taxon>
        <taxon>Mycoplasma</taxon>
    </lineage>
</organism>